<organism evidence="1 2">
    <name type="scientific">Verticillium nonalfalfae</name>
    <dbReference type="NCBI Taxonomy" id="1051616"/>
    <lineage>
        <taxon>Eukaryota</taxon>
        <taxon>Fungi</taxon>
        <taxon>Dikarya</taxon>
        <taxon>Ascomycota</taxon>
        <taxon>Pezizomycotina</taxon>
        <taxon>Sordariomycetes</taxon>
        <taxon>Hypocreomycetidae</taxon>
        <taxon>Glomerellales</taxon>
        <taxon>Plectosphaerellaceae</taxon>
        <taxon>Verticillium</taxon>
    </lineage>
</organism>
<name>A0A3M9Y7D6_9PEZI</name>
<evidence type="ECO:0000313" key="1">
    <source>
        <dbReference type="EMBL" id="RNJ56409.1"/>
    </source>
</evidence>
<dbReference type="EMBL" id="RBVV01000057">
    <property type="protein sequence ID" value="RNJ56409.1"/>
    <property type="molecule type" value="Genomic_DNA"/>
</dbReference>
<dbReference type="AlphaFoldDB" id="A0A3M9Y7D6"/>
<keyword evidence="2" id="KW-1185">Reference proteome</keyword>
<comment type="caution">
    <text evidence="1">The sequence shown here is derived from an EMBL/GenBank/DDBJ whole genome shotgun (WGS) entry which is preliminary data.</text>
</comment>
<dbReference type="GeneID" id="39610933"/>
<dbReference type="Proteomes" id="UP000267145">
    <property type="component" value="Unassembled WGS sequence"/>
</dbReference>
<accession>A0A3M9Y7D6</accession>
<gene>
    <name evidence="1" type="ORF">D7B24_007244</name>
</gene>
<sequence>MSRNPTDVKCARPLKVQIGVRDHWAAETGPTKTSLNKLASVLGRAVVVDPEWQLLLNELGGIYSDKLRFVQVVAGCVEAFANSTAELLEDEEAHEQWIETLLEKTKTQSRLRLFLETSGSNDVAVSWSDQRCGFIINLPKKQIHSFPALYPKLRGDLLKCFTASSIQASGQPPAADDWAGVEVDAGTGKPTVLEAVVQQPQNHAETGEHLPNWGSLPRPDDFFLQPPYYLILHGSASQIVIECSHSPSLKLLSEYLKRWCRVNHNDSRSPPAVSIQLHQSAFGLSEMFDKLELSTQDNRYTTQFQMTSPMLLALIEGVLGYKLLSNQGGTWNFRRETEFLSQR</sequence>
<dbReference type="RefSeq" id="XP_028494567.1">
    <property type="nucleotide sequence ID" value="XM_028641357.1"/>
</dbReference>
<reference evidence="1 2" key="1">
    <citation type="submission" date="2018-10" db="EMBL/GenBank/DDBJ databases">
        <title>Genome sequence of Verticillium nonalfalfae VnAa140.</title>
        <authorList>
            <person name="Stajich J.E."/>
            <person name="Kasson M.T."/>
        </authorList>
    </citation>
    <scope>NUCLEOTIDE SEQUENCE [LARGE SCALE GENOMIC DNA]</scope>
    <source>
        <strain evidence="1 2">VnAa140</strain>
    </source>
</reference>
<protein>
    <submittedName>
        <fullName evidence="1">Uncharacterized protein</fullName>
    </submittedName>
</protein>
<proteinExistence type="predicted"/>
<evidence type="ECO:0000313" key="2">
    <source>
        <dbReference type="Proteomes" id="UP000267145"/>
    </source>
</evidence>